<proteinExistence type="predicted"/>
<gene>
    <name evidence="1" type="ORF">LCGC14_3114730</name>
</gene>
<name>A0A0F8YU01_9ZZZZ</name>
<dbReference type="EMBL" id="LAZR01067496">
    <property type="protein sequence ID" value="KKK51461.1"/>
    <property type="molecule type" value="Genomic_DNA"/>
</dbReference>
<reference evidence="1" key="1">
    <citation type="journal article" date="2015" name="Nature">
        <title>Complex archaea that bridge the gap between prokaryotes and eukaryotes.</title>
        <authorList>
            <person name="Spang A."/>
            <person name="Saw J.H."/>
            <person name="Jorgensen S.L."/>
            <person name="Zaremba-Niedzwiedzka K."/>
            <person name="Martijn J."/>
            <person name="Lind A.E."/>
            <person name="van Eijk R."/>
            <person name="Schleper C."/>
            <person name="Guy L."/>
            <person name="Ettema T.J."/>
        </authorList>
    </citation>
    <scope>NUCLEOTIDE SEQUENCE</scope>
</reference>
<comment type="caution">
    <text evidence="1">The sequence shown here is derived from an EMBL/GenBank/DDBJ whole genome shotgun (WGS) entry which is preliminary data.</text>
</comment>
<protein>
    <submittedName>
        <fullName evidence="1">Uncharacterized protein</fullName>
    </submittedName>
</protein>
<organism evidence="1">
    <name type="scientific">marine sediment metagenome</name>
    <dbReference type="NCBI Taxonomy" id="412755"/>
    <lineage>
        <taxon>unclassified sequences</taxon>
        <taxon>metagenomes</taxon>
        <taxon>ecological metagenomes</taxon>
    </lineage>
</organism>
<accession>A0A0F8YU01</accession>
<dbReference type="AlphaFoldDB" id="A0A0F8YU01"/>
<evidence type="ECO:0000313" key="1">
    <source>
        <dbReference type="EMBL" id="KKK51461.1"/>
    </source>
</evidence>
<sequence>MNQRCSDPKAHNYNRYGGRGIKCLFKSLDTFRDYVMNGSGYDTIEKLKGLQIDRIDNNGHYEKGNIRFVTAKENSNNRG</sequence>